<proteinExistence type="predicted"/>
<feature type="compositionally biased region" description="Basic residues" evidence="1">
    <location>
        <begin position="24"/>
        <end position="37"/>
    </location>
</feature>
<evidence type="ECO:0000256" key="1">
    <source>
        <dbReference type="SAM" id="MobiDB-lite"/>
    </source>
</evidence>
<organism evidence="2 3">
    <name type="scientific">Sistotremastrum suecicum HHB10207 ss-3</name>
    <dbReference type="NCBI Taxonomy" id="1314776"/>
    <lineage>
        <taxon>Eukaryota</taxon>
        <taxon>Fungi</taxon>
        <taxon>Dikarya</taxon>
        <taxon>Basidiomycota</taxon>
        <taxon>Agaricomycotina</taxon>
        <taxon>Agaricomycetes</taxon>
        <taxon>Sistotremastrales</taxon>
        <taxon>Sistotremastraceae</taxon>
        <taxon>Sistotremastrum</taxon>
    </lineage>
</organism>
<keyword evidence="3" id="KW-1185">Reference proteome</keyword>
<feature type="region of interest" description="Disordered" evidence="1">
    <location>
        <begin position="16"/>
        <end position="45"/>
    </location>
</feature>
<gene>
    <name evidence="2" type="ORF">SISSUDRAFT_1119844</name>
</gene>
<evidence type="ECO:0000313" key="2">
    <source>
        <dbReference type="EMBL" id="KZT38144.1"/>
    </source>
</evidence>
<dbReference type="OrthoDB" id="2123952at2759"/>
<dbReference type="Proteomes" id="UP000076798">
    <property type="component" value="Unassembled WGS sequence"/>
</dbReference>
<dbReference type="STRING" id="1314776.A0A166D501"/>
<sequence length="348" mass="37389">MASLLPPNAVVQSSSAENNEFILRRRTSQGPTRKRGPPKGFVDTTHVHPLVESSFATSRYLHTVERRLHEVQAVLGIILAHPGPQVQSLISELCRDDFAATIIARVNQSAFGPAGRKPDASPSPESDPHSPDRESSFAGGDPDPFIAGPTNAWQDRVLGVLRQQYGGKPAQGHRTRVKTGPDIRRPLLTSIRPVLSHSIPNTPSASTPSSDLISQRISLSPVSPMVSPSDPFPKTFQNLAVIETNSRMSSVSDSSASVHTPGPTHCSPSIVGHNWSQQPVAAVTPMHSSIEAGGLQLYTFDKDSMNLQLHNSPTPGTYDGTGIADPSAFFQQGYDSGIGWWPGTCEPY</sequence>
<reference evidence="2 3" key="1">
    <citation type="journal article" date="2016" name="Mol. Biol. Evol.">
        <title>Comparative Genomics of Early-Diverging Mushroom-Forming Fungi Provides Insights into the Origins of Lignocellulose Decay Capabilities.</title>
        <authorList>
            <person name="Nagy L.G."/>
            <person name="Riley R."/>
            <person name="Tritt A."/>
            <person name="Adam C."/>
            <person name="Daum C."/>
            <person name="Floudas D."/>
            <person name="Sun H."/>
            <person name="Yadav J.S."/>
            <person name="Pangilinan J."/>
            <person name="Larsson K.H."/>
            <person name="Matsuura K."/>
            <person name="Barry K."/>
            <person name="Labutti K."/>
            <person name="Kuo R."/>
            <person name="Ohm R.A."/>
            <person name="Bhattacharya S.S."/>
            <person name="Shirouzu T."/>
            <person name="Yoshinaga Y."/>
            <person name="Martin F.M."/>
            <person name="Grigoriev I.V."/>
            <person name="Hibbett D.S."/>
        </authorList>
    </citation>
    <scope>NUCLEOTIDE SEQUENCE [LARGE SCALE GENOMIC DNA]</scope>
    <source>
        <strain evidence="2 3">HHB10207 ss-3</strain>
    </source>
</reference>
<feature type="region of interest" description="Disordered" evidence="1">
    <location>
        <begin position="110"/>
        <end position="149"/>
    </location>
</feature>
<protein>
    <submittedName>
        <fullName evidence="2">Uncharacterized protein</fullName>
    </submittedName>
</protein>
<name>A0A166D501_9AGAM</name>
<dbReference type="EMBL" id="KV428069">
    <property type="protein sequence ID" value="KZT38144.1"/>
    <property type="molecule type" value="Genomic_DNA"/>
</dbReference>
<dbReference type="AlphaFoldDB" id="A0A166D501"/>
<feature type="compositionally biased region" description="Basic and acidic residues" evidence="1">
    <location>
        <begin position="126"/>
        <end position="135"/>
    </location>
</feature>
<evidence type="ECO:0000313" key="3">
    <source>
        <dbReference type="Proteomes" id="UP000076798"/>
    </source>
</evidence>
<accession>A0A166D501</accession>